<dbReference type="GO" id="GO:0004737">
    <property type="term" value="F:pyruvate decarboxylase activity"/>
    <property type="evidence" value="ECO:0007669"/>
    <property type="project" value="UniProtKB-EC"/>
</dbReference>
<evidence type="ECO:0000256" key="6">
    <source>
        <dbReference type="ARBA" id="ARBA00013202"/>
    </source>
</evidence>
<evidence type="ECO:0000256" key="7">
    <source>
        <dbReference type="ARBA" id="ARBA00022723"/>
    </source>
</evidence>
<evidence type="ECO:0000256" key="1">
    <source>
        <dbReference type="ARBA" id="ARBA00001041"/>
    </source>
</evidence>
<keyword evidence="11" id="KW-0456">Lyase</keyword>
<dbReference type="EMBL" id="LSYV01000002">
    <property type="protein sequence ID" value="KXZ56359.1"/>
    <property type="molecule type" value="Genomic_DNA"/>
</dbReference>
<dbReference type="Pfam" id="PF00205">
    <property type="entry name" value="TPP_enzyme_M"/>
    <property type="match status" value="1"/>
</dbReference>
<name>A0A150H2G7_GONPE</name>
<dbReference type="InterPro" id="IPR012001">
    <property type="entry name" value="Thiamin_PyroP_enz_TPP-bd_dom"/>
</dbReference>
<dbReference type="PANTHER" id="PTHR43452">
    <property type="entry name" value="PYRUVATE DECARBOXYLASE"/>
    <property type="match status" value="1"/>
</dbReference>
<keyword evidence="16" id="KW-1185">Reference proteome</keyword>
<dbReference type="InterPro" id="IPR047213">
    <property type="entry name" value="TPP_PYR_PDC_IPDC-like"/>
</dbReference>
<comment type="similarity">
    <text evidence="4">Belongs to the TPP enzyme family.</text>
</comment>
<evidence type="ECO:0000256" key="2">
    <source>
        <dbReference type="ARBA" id="ARBA00001920"/>
    </source>
</evidence>
<evidence type="ECO:0000256" key="10">
    <source>
        <dbReference type="ARBA" id="ARBA00023052"/>
    </source>
</evidence>
<dbReference type="GO" id="GO:0030976">
    <property type="term" value="F:thiamine pyrophosphate binding"/>
    <property type="evidence" value="ECO:0007669"/>
    <property type="project" value="InterPro"/>
</dbReference>
<dbReference type="STRING" id="33097.A0A150H2G7"/>
<dbReference type="GO" id="GO:0005829">
    <property type="term" value="C:cytosol"/>
    <property type="evidence" value="ECO:0007669"/>
    <property type="project" value="TreeGrafter"/>
</dbReference>
<keyword evidence="7" id="KW-0479">Metal-binding</keyword>
<comment type="caution">
    <text evidence="15">The sequence shown here is derived from an EMBL/GenBank/DDBJ whole genome shotgun (WGS) entry which is preliminary data.</text>
</comment>
<protein>
    <recommendedName>
        <fullName evidence="6">pyruvate decarboxylase</fullName>
        <ecNumber evidence="6">4.1.1.1</ecNumber>
    </recommendedName>
</protein>
<keyword evidence="9" id="KW-0460">Magnesium</keyword>
<evidence type="ECO:0000256" key="4">
    <source>
        <dbReference type="ARBA" id="ARBA00007812"/>
    </source>
</evidence>
<accession>A0A150H2G7</accession>
<evidence type="ECO:0000256" key="3">
    <source>
        <dbReference type="ARBA" id="ARBA00001964"/>
    </source>
</evidence>
<evidence type="ECO:0000256" key="5">
    <source>
        <dbReference type="ARBA" id="ARBA00011881"/>
    </source>
</evidence>
<dbReference type="Proteomes" id="UP000075714">
    <property type="component" value="Unassembled WGS sequence"/>
</dbReference>
<evidence type="ECO:0000256" key="8">
    <source>
        <dbReference type="ARBA" id="ARBA00022793"/>
    </source>
</evidence>
<evidence type="ECO:0000313" key="16">
    <source>
        <dbReference type="Proteomes" id="UP000075714"/>
    </source>
</evidence>
<comment type="catalytic activity">
    <reaction evidence="1">
        <text>a 2-oxocarboxylate + H(+) = an aldehyde + CO2</text>
        <dbReference type="Rhea" id="RHEA:11628"/>
        <dbReference type="ChEBI" id="CHEBI:15378"/>
        <dbReference type="ChEBI" id="CHEBI:16526"/>
        <dbReference type="ChEBI" id="CHEBI:17478"/>
        <dbReference type="ChEBI" id="CHEBI:35179"/>
        <dbReference type="EC" id="4.1.1.1"/>
    </reaction>
</comment>
<evidence type="ECO:0000313" key="15">
    <source>
        <dbReference type="EMBL" id="KXZ56359.1"/>
    </source>
</evidence>
<dbReference type="AlphaFoldDB" id="A0A150H2G7"/>
<evidence type="ECO:0000259" key="13">
    <source>
        <dbReference type="Pfam" id="PF00205"/>
    </source>
</evidence>
<keyword evidence="8" id="KW-0210">Decarboxylase</keyword>
<comment type="cofactor">
    <cofactor evidence="3">
        <name>thiamine diphosphate</name>
        <dbReference type="ChEBI" id="CHEBI:58937"/>
    </cofactor>
</comment>
<dbReference type="SUPFAM" id="SSF52518">
    <property type="entry name" value="Thiamin diphosphate-binding fold (THDP-binding)"/>
    <property type="match status" value="1"/>
</dbReference>
<proteinExistence type="inferred from homology"/>
<evidence type="ECO:0000256" key="9">
    <source>
        <dbReference type="ARBA" id="ARBA00022842"/>
    </source>
</evidence>
<dbReference type="InterPro" id="IPR012000">
    <property type="entry name" value="Thiamin_PyroP_enz_cen_dom"/>
</dbReference>
<feature type="domain" description="Thiamine pyrophosphate enzyme central" evidence="13">
    <location>
        <begin position="202"/>
        <end position="259"/>
    </location>
</feature>
<dbReference type="InterPro" id="IPR029035">
    <property type="entry name" value="DHS-like_NAD/FAD-binding_dom"/>
</dbReference>
<keyword evidence="10" id="KW-0786">Thiamine pyrophosphate</keyword>
<dbReference type="GO" id="GO:0000287">
    <property type="term" value="F:magnesium ion binding"/>
    <property type="evidence" value="ECO:0007669"/>
    <property type="project" value="InterPro"/>
</dbReference>
<feature type="region of interest" description="Disordered" evidence="12">
    <location>
        <begin position="1"/>
        <end position="36"/>
    </location>
</feature>
<dbReference type="Pfam" id="PF02776">
    <property type="entry name" value="TPP_enzyme_N"/>
    <property type="match status" value="1"/>
</dbReference>
<comment type="cofactor">
    <cofactor evidence="2">
        <name>a metal cation</name>
        <dbReference type="ChEBI" id="CHEBI:25213"/>
    </cofactor>
</comment>
<comment type="subunit">
    <text evidence="5">Homotetramer.</text>
</comment>
<dbReference type="CDD" id="cd07038">
    <property type="entry name" value="TPP_PYR_PDC_IPDC_like"/>
    <property type="match status" value="1"/>
</dbReference>
<organism evidence="15 16">
    <name type="scientific">Gonium pectorale</name>
    <name type="common">Green alga</name>
    <dbReference type="NCBI Taxonomy" id="33097"/>
    <lineage>
        <taxon>Eukaryota</taxon>
        <taxon>Viridiplantae</taxon>
        <taxon>Chlorophyta</taxon>
        <taxon>core chlorophytes</taxon>
        <taxon>Chlorophyceae</taxon>
        <taxon>CS clade</taxon>
        <taxon>Chlamydomonadales</taxon>
        <taxon>Volvocaceae</taxon>
        <taxon>Gonium</taxon>
    </lineage>
</organism>
<gene>
    <name evidence="15" type="ORF">GPECTOR_1g318</name>
</gene>
<dbReference type="Gene3D" id="3.40.50.970">
    <property type="match status" value="1"/>
</dbReference>
<reference evidence="16" key="1">
    <citation type="journal article" date="2016" name="Nat. Commun.">
        <title>The Gonium pectorale genome demonstrates co-option of cell cycle regulation during the evolution of multicellularity.</title>
        <authorList>
            <person name="Hanschen E.R."/>
            <person name="Marriage T.N."/>
            <person name="Ferris P.J."/>
            <person name="Hamaji T."/>
            <person name="Toyoda A."/>
            <person name="Fujiyama A."/>
            <person name="Neme R."/>
            <person name="Noguchi H."/>
            <person name="Minakuchi Y."/>
            <person name="Suzuki M."/>
            <person name="Kawai-Toyooka H."/>
            <person name="Smith D.R."/>
            <person name="Sparks H."/>
            <person name="Anderson J."/>
            <person name="Bakaric R."/>
            <person name="Luria V."/>
            <person name="Karger A."/>
            <person name="Kirschner M.W."/>
            <person name="Durand P.M."/>
            <person name="Michod R.E."/>
            <person name="Nozaki H."/>
            <person name="Olson B.J."/>
        </authorList>
    </citation>
    <scope>NUCLEOTIDE SEQUENCE [LARGE SCALE GENOMIC DNA]</scope>
    <source>
        <strain evidence="16">NIES-2863</strain>
    </source>
</reference>
<evidence type="ECO:0000256" key="11">
    <source>
        <dbReference type="ARBA" id="ARBA00023239"/>
    </source>
</evidence>
<dbReference type="PANTHER" id="PTHR43452:SF1">
    <property type="entry name" value="PYRUVATE DECARBOXYLASE C186.09-RELATED"/>
    <property type="match status" value="1"/>
</dbReference>
<dbReference type="InterPro" id="IPR012110">
    <property type="entry name" value="PDC/IPDC-like"/>
</dbReference>
<evidence type="ECO:0000259" key="14">
    <source>
        <dbReference type="Pfam" id="PF02776"/>
    </source>
</evidence>
<feature type="domain" description="Thiamine pyrophosphate enzyme N-terminal TPP-binding" evidence="14">
    <location>
        <begin position="43"/>
        <end position="145"/>
    </location>
</feature>
<dbReference type="GO" id="GO:0000949">
    <property type="term" value="P:aromatic amino acid family catabolic process to alcohol via Ehrlich pathway"/>
    <property type="evidence" value="ECO:0007669"/>
    <property type="project" value="TreeGrafter"/>
</dbReference>
<dbReference type="SUPFAM" id="SSF52467">
    <property type="entry name" value="DHS-like NAD/FAD-binding domain"/>
    <property type="match status" value="1"/>
</dbReference>
<evidence type="ECO:0000256" key="12">
    <source>
        <dbReference type="SAM" id="MobiDB-lite"/>
    </source>
</evidence>
<dbReference type="EC" id="4.1.1.1" evidence="6"/>
<dbReference type="OrthoDB" id="3970464at2759"/>
<dbReference type="InterPro" id="IPR029061">
    <property type="entry name" value="THDP-binding"/>
</dbReference>
<sequence length="259" mass="27126">MEGAETAAGTPTGQVDGVTPGAADEPPGSKKVTPPLTTPGANLGVHIANRLVEVGCSSCFAVPGDFNLLLLDQLLKHPELQMVWCCNELNAGYAADGYARKRGVGALCVTFCVGGFSALNAVAGAYAEDLPLIVISGGPKSADHASNRVLHHTTGANEYGQQMRAFREVTCCQVIIQHIEDAHMLLDRAISEALLRRKPAALDAATQWLGGAVKPVLLAGVRTRPPRARSALLSLASSAAYPVAIMPDAKGMFPEDHPQ</sequence>